<gene>
    <name evidence="1" type="ORF">S12H4_18476</name>
</gene>
<feature type="non-terminal residue" evidence="1">
    <location>
        <position position="1"/>
    </location>
</feature>
<comment type="caution">
    <text evidence="1">The sequence shown here is derived from an EMBL/GenBank/DDBJ whole genome shotgun (WGS) entry which is preliminary data.</text>
</comment>
<accession>X1SBT8</accession>
<dbReference type="AlphaFoldDB" id="X1SBT8"/>
<proteinExistence type="predicted"/>
<name>X1SBT8_9ZZZZ</name>
<dbReference type="EMBL" id="BARW01009131">
    <property type="protein sequence ID" value="GAI76571.1"/>
    <property type="molecule type" value="Genomic_DNA"/>
</dbReference>
<evidence type="ECO:0000313" key="1">
    <source>
        <dbReference type="EMBL" id="GAI76571.1"/>
    </source>
</evidence>
<organism evidence="1">
    <name type="scientific">marine sediment metagenome</name>
    <dbReference type="NCBI Taxonomy" id="412755"/>
    <lineage>
        <taxon>unclassified sequences</taxon>
        <taxon>metagenomes</taxon>
        <taxon>ecological metagenomes</taxon>
    </lineage>
</organism>
<reference evidence="1" key="1">
    <citation type="journal article" date="2014" name="Front. Microbiol.">
        <title>High frequency of phylogenetically diverse reductive dehalogenase-homologous genes in deep subseafloor sedimentary metagenomes.</title>
        <authorList>
            <person name="Kawai M."/>
            <person name="Futagami T."/>
            <person name="Toyoda A."/>
            <person name="Takaki Y."/>
            <person name="Nishi S."/>
            <person name="Hori S."/>
            <person name="Arai W."/>
            <person name="Tsubouchi T."/>
            <person name="Morono Y."/>
            <person name="Uchiyama I."/>
            <person name="Ito T."/>
            <person name="Fujiyama A."/>
            <person name="Inagaki F."/>
            <person name="Takami H."/>
        </authorList>
    </citation>
    <scope>NUCLEOTIDE SEQUENCE</scope>
    <source>
        <strain evidence="1">Expedition CK06-06</strain>
    </source>
</reference>
<protein>
    <submittedName>
        <fullName evidence="1">Uncharacterized protein</fullName>
    </submittedName>
</protein>
<sequence length="51" mass="6204">GLAFMSKILIEKKERAKKWGEEQRRFFFSAFREFMLEESDNFINAWRNAEA</sequence>